<dbReference type="Proteomes" id="UP000479000">
    <property type="component" value="Unassembled WGS sequence"/>
</dbReference>
<protein>
    <submittedName>
        <fullName evidence="2">Uncharacterized protein</fullName>
    </submittedName>
</protein>
<evidence type="ECO:0000313" key="2">
    <source>
        <dbReference type="EMBL" id="CAB0019477.1"/>
    </source>
</evidence>
<reference evidence="2 3" key="1">
    <citation type="submission" date="2020-02" db="EMBL/GenBank/DDBJ databases">
        <authorList>
            <person name="Ferguson B K."/>
        </authorList>
    </citation>
    <scope>NUCLEOTIDE SEQUENCE [LARGE SCALE GENOMIC DNA]</scope>
</reference>
<accession>A0A6H5HNI6</accession>
<feature type="chain" id="PRO_5026304860" evidence="1">
    <location>
        <begin position="20"/>
        <end position="213"/>
    </location>
</feature>
<dbReference type="EMBL" id="CADCXU010033966">
    <property type="protein sequence ID" value="CAB0019477.1"/>
    <property type="molecule type" value="Genomic_DNA"/>
</dbReference>
<proteinExistence type="predicted"/>
<feature type="signal peptide" evidence="1">
    <location>
        <begin position="1"/>
        <end position="19"/>
    </location>
</feature>
<keyword evidence="3" id="KW-1185">Reference proteome</keyword>
<evidence type="ECO:0000256" key="1">
    <source>
        <dbReference type="SAM" id="SignalP"/>
    </source>
</evidence>
<gene>
    <name evidence="2" type="ORF">NTEN_LOCUS23189</name>
</gene>
<sequence length="213" mass="23138">MKSFLIIVLASISCANVHSFHVSDDSDVIDNSGRMLLESVGPVLRGEIAAPGPCVGGSCSAPMITAGAGIISASYPVRPRIQYAPAMSYGQVVESKHVKISVREESQILRRGLNFIKIVWGLISLLPKSVIRHGLFIPMKIARFIHVIGSTLLQNIENTIAQKVRGRCSCPADLLVWRPTSEGTMLGFQNTSRQHLSKGRSLQLAACCRTLMQ</sequence>
<organism evidence="2 3">
    <name type="scientific">Nesidiocoris tenuis</name>
    <dbReference type="NCBI Taxonomy" id="355587"/>
    <lineage>
        <taxon>Eukaryota</taxon>
        <taxon>Metazoa</taxon>
        <taxon>Ecdysozoa</taxon>
        <taxon>Arthropoda</taxon>
        <taxon>Hexapoda</taxon>
        <taxon>Insecta</taxon>
        <taxon>Pterygota</taxon>
        <taxon>Neoptera</taxon>
        <taxon>Paraneoptera</taxon>
        <taxon>Hemiptera</taxon>
        <taxon>Heteroptera</taxon>
        <taxon>Panheteroptera</taxon>
        <taxon>Cimicomorpha</taxon>
        <taxon>Miridae</taxon>
        <taxon>Dicyphina</taxon>
        <taxon>Nesidiocoris</taxon>
    </lineage>
</organism>
<name>A0A6H5HNI6_9HEMI</name>
<dbReference type="AlphaFoldDB" id="A0A6H5HNI6"/>
<keyword evidence="1" id="KW-0732">Signal</keyword>
<evidence type="ECO:0000313" key="3">
    <source>
        <dbReference type="Proteomes" id="UP000479000"/>
    </source>
</evidence>